<reference evidence="4" key="1">
    <citation type="submission" date="2020-10" db="EMBL/GenBank/DDBJ databases">
        <authorList>
            <person name="Gilroy R."/>
        </authorList>
    </citation>
    <scope>NUCLEOTIDE SEQUENCE</scope>
    <source>
        <strain evidence="4">13766</strain>
    </source>
</reference>
<feature type="chain" id="PRO_5039257358" evidence="3">
    <location>
        <begin position="28"/>
        <end position="383"/>
    </location>
</feature>
<feature type="compositionally biased region" description="Basic and acidic residues" evidence="1">
    <location>
        <begin position="370"/>
        <end position="383"/>
    </location>
</feature>
<feature type="transmembrane region" description="Helical" evidence="2">
    <location>
        <begin position="326"/>
        <end position="344"/>
    </location>
</feature>
<comment type="caution">
    <text evidence="4">The sequence shown here is derived from an EMBL/GenBank/DDBJ whole genome shotgun (WGS) entry which is preliminary data.</text>
</comment>
<keyword evidence="2" id="KW-0812">Transmembrane</keyword>
<reference evidence="4" key="2">
    <citation type="journal article" date="2021" name="PeerJ">
        <title>Extensive microbial diversity within the chicken gut microbiome revealed by metagenomics and culture.</title>
        <authorList>
            <person name="Gilroy R."/>
            <person name="Ravi A."/>
            <person name="Getino M."/>
            <person name="Pursley I."/>
            <person name="Horton D.L."/>
            <person name="Alikhan N.F."/>
            <person name="Baker D."/>
            <person name="Gharbi K."/>
            <person name="Hall N."/>
            <person name="Watson M."/>
            <person name="Adriaenssens E.M."/>
            <person name="Foster-Nyarko E."/>
            <person name="Jarju S."/>
            <person name="Secka A."/>
            <person name="Antonio M."/>
            <person name="Oren A."/>
            <person name="Chaudhuri R.R."/>
            <person name="La Ragione R."/>
            <person name="Hildebrand F."/>
            <person name="Pallen M.J."/>
        </authorList>
    </citation>
    <scope>NUCLEOTIDE SEQUENCE</scope>
    <source>
        <strain evidence="4">13766</strain>
    </source>
</reference>
<dbReference type="Proteomes" id="UP000824140">
    <property type="component" value="Unassembled WGS sequence"/>
</dbReference>
<keyword evidence="3" id="KW-0732">Signal</keyword>
<keyword evidence="2" id="KW-0472">Membrane</keyword>
<protein>
    <submittedName>
        <fullName evidence="4">Stage II sporulation protein P</fullName>
    </submittedName>
</protein>
<dbReference type="Pfam" id="PF07454">
    <property type="entry name" value="SpoIIP"/>
    <property type="match status" value="1"/>
</dbReference>
<evidence type="ECO:0000256" key="2">
    <source>
        <dbReference type="SAM" id="Phobius"/>
    </source>
</evidence>
<keyword evidence="2" id="KW-1133">Transmembrane helix</keyword>
<feature type="region of interest" description="Disordered" evidence="1">
    <location>
        <begin position="360"/>
        <end position="383"/>
    </location>
</feature>
<evidence type="ECO:0000313" key="4">
    <source>
        <dbReference type="EMBL" id="HIS91472.1"/>
    </source>
</evidence>
<evidence type="ECO:0000256" key="3">
    <source>
        <dbReference type="SAM" id="SignalP"/>
    </source>
</evidence>
<sequence>MTLVAKKKWPIWVLLFCLLAIAPRAQALELFAQEGENDGGTVYELRTEAGEILTHRAGRIYEGDEYISSGNQLYRVIAVDDALCIATARHMGGEPAAGASASAGDAALAAESADGDGEKRVAMYSTHSDESYEPSDGAASLEEGAGIFDVGEALQENLEALGISVEYSKDTFLPHDAGAYSRSRRTAEELLQGNPDMLIDIHRDGIPDPEEYETEVHGEEMSKVRLLVGRSNPNAAANREFAKELKAAADEMYPGLIKDIFIGKGNYNQELYPQSILLEFGTHTLEKEKAISATELMANVINEVVFGGSAKAEEAAGARSSAGFSGLWWLIAIAVLGAGVYALVSTGKWRLIGEKFSRSASELTGGSLGKKPEEEKGSEEKKP</sequence>
<dbReference type="EMBL" id="DVJN01000011">
    <property type="protein sequence ID" value="HIS91472.1"/>
    <property type="molecule type" value="Genomic_DNA"/>
</dbReference>
<evidence type="ECO:0000313" key="5">
    <source>
        <dbReference type="Proteomes" id="UP000824140"/>
    </source>
</evidence>
<proteinExistence type="predicted"/>
<dbReference type="AlphaFoldDB" id="A0A9D1FY21"/>
<dbReference type="NCBIfam" id="TIGR02867">
    <property type="entry name" value="spore_II_P"/>
    <property type="match status" value="1"/>
</dbReference>
<name>A0A9D1FY21_9FIRM</name>
<organism evidence="4 5">
    <name type="scientific">Candidatus Alectryocaccomicrobium excrementavium</name>
    <dbReference type="NCBI Taxonomy" id="2840668"/>
    <lineage>
        <taxon>Bacteria</taxon>
        <taxon>Bacillati</taxon>
        <taxon>Bacillota</taxon>
        <taxon>Clostridia</taxon>
        <taxon>Candidatus Alectryocaccomicrobium</taxon>
    </lineage>
</organism>
<feature type="signal peptide" evidence="3">
    <location>
        <begin position="1"/>
        <end position="27"/>
    </location>
</feature>
<dbReference type="InterPro" id="IPR010897">
    <property type="entry name" value="Spore_II_P"/>
</dbReference>
<evidence type="ECO:0000256" key="1">
    <source>
        <dbReference type="SAM" id="MobiDB-lite"/>
    </source>
</evidence>
<gene>
    <name evidence="4" type="ORF">IAA84_00465</name>
</gene>
<accession>A0A9D1FY21</accession>